<dbReference type="Pfam" id="PF00725">
    <property type="entry name" value="3HCDH"/>
    <property type="match status" value="1"/>
</dbReference>
<protein>
    <submittedName>
        <fullName evidence="8">3-hydroxyacyl-CoA dehydrogenase family protein</fullName>
    </submittedName>
</protein>
<feature type="binding site" evidence="5">
    <location>
        <position position="277"/>
    </location>
    <ligand>
        <name>NAD(+)</name>
        <dbReference type="ChEBI" id="CHEBI:57540"/>
    </ligand>
</feature>
<evidence type="ECO:0000313" key="9">
    <source>
        <dbReference type="Proteomes" id="UP000430975"/>
    </source>
</evidence>
<dbReference type="InterPro" id="IPR022694">
    <property type="entry name" value="3-OHacyl-CoA_DH"/>
</dbReference>
<dbReference type="InterPro" id="IPR013328">
    <property type="entry name" value="6PGD_dom2"/>
</dbReference>
<dbReference type="EMBL" id="WJQS01000010">
    <property type="protein sequence ID" value="MRI86215.1"/>
    <property type="molecule type" value="Genomic_DNA"/>
</dbReference>
<feature type="binding site" evidence="5">
    <location>
        <begin position="11"/>
        <end position="16"/>
    </location>
    <ligand>
        <name>NAD(+)</name>
        <dbReference type="ChEBI" id="CHEBI:57540"/>
    </ligand>
</feature>
<dbReference type="PANTHER" id="PTHR48075">
    <property type="entry name" value="3-HYDROXYACYL-COA DEHYDROGENASE FAMILY PROTEIN"/>
    <property type="match status" value="1"/>
</dbReference>
<dbReference type="PANTHER" id="PTHR48075:SF5">
    <property type="entry name" value="3-HYDROXYBUTYRYL-COA DEHYDROGENASE"/>
    <property type="match status" value="1"/>
</dbReference>
<comment type="pathway">
    <text evidence="1">Lipid metabolism; butanoate metabolism.</text>
</comment>
<proteinExistence type="inferred from homology"/>
<dbReference type="AlphaFoldDB" id="A0A6I2GRW4"/>
<keyword evidence="5" id="KW-0520">NAD</keyword>
<dbReference type="PIRSF" id="PIRSF000105">
    <property type="entry name" value="HCDH"/>
    <property type="match status" value="1"/>
</dbReference>
<feature type="binding site" evidence="5">
    <location>
        <position position="120"/>
    </location>
    <ligand>
        <name>NAD(+)</name>
        <dbReference type="ChEBI" id="CHEBI:57540"/>
    </ligand>
</feature>
<dbReference type="FunFam" id="3.40.50.720:FF:000009">
    <property type="entry name" value="Fatty oxidation complex, alpha subunit"/>
    <property type="match status" value="1"/>
</dbReference>
<evidence type="ECO:0000256" key="5">
    <source>
        <dbReference type="PIRSR" id="PIRSR000105-2"/>
    </source>
</evidence>
<evidence type="ECO:0000256" key="2">
    <source>
        <dbReference type="ARBA" id="ARBA00009463"/>
    </source>
</evidence>
<comment type="similarity">
    <text evidence="2">Belongs to the 3-hydroxyacyl-CoA dehydrogenase family.</text>
</comment>
<feature type="binding site" evidence="5">
    <location>
        <position position="98"/>
    </location>
    <ligand>
        <name>NAD(+)</name>
        <dbReference type="ChEBI" id="CHEBI:57540"/>
    </ligand>
</feature>
<evidence type="ECO:0000256" key="1">
    <source>
        <dbReference type="ARBA" id="ARBA00005086"/>
    </source>
</evidence>
<feature type="binding site" evidence="5">
    <location>
        <position position="144"/>
    </location>
    <ligand>
        <name>NAD(+)</name>
        <dbReference type="ChEBI" id="CHEBI:57540"/>
    </ligand>
</feature>
<dbReference type="GO" id="GO:0070403">
    <property type="term" value="F:NAD+ binding"/>
    <property type="evidence" value="ECO:0007669"/>
    <property type="project" value="InterPro"/>
</dbReference>
<keyword evidence="3" id="KW-0560">Oxidoreductase</keyword>
<dbReference type="Pfam" id="PF02737">
    <property type="entry name" value="3HCDH_N"/>
    <property type="match status" value="1"/>
</dbReference>
<dbReference type="GO" id="GO:0019605">
    <property type="term" value="P:butyrate metabolic process"/>
    <property type="evidence" value="ECO:0007669"/>
    <property type="project" value="UniProtKB-UniPathway"/>
</dbReference>
<evidence type="ECO:0000256" key="3">
    <source>
        <dbReference type="ARBA" id="ARBA00023002"/>
    </source>
</evidence>
<dbReference type="InterPro" id="IPR008927">
    <property type="entry name" value="6-PGluconate_DH-like_C_sf"/>
</dbReference>
<reference evidence="8 9" key="1">
    <citation type="submission" date="2019-11" db="EMBL/GenBank/DDBJ databases">
        <title>Characterisation of Fundicoccus ignavus gen. nov. sp. nov., a novel genus of the family Aerococcaceae isolated from bulk tank milk.</title>
        <authorList>
            <person name="Siebert A."/>
            <person name="Huptas C."/>
            <person name="Wenning M."/>
            <person name="Scherer S."/>
            <person name="Doll E.V."/>
        </authorList>
    </citation>
    <scope>NUCLEOTIDE SEQUENCE [LARGE SCALE GENOMIC DNA]</scope>
    <source>
        <strain evidence="8 9">WS4759</strain>
    </source>
</reference>
<dbReference type="InterPro" id="IPR006176">
    <property type="entry name" value="3-OHacyl-CoA_DH_NAD-bd"/>
</dbReference>
<sequence length="323" mass="36248">MTQIKRIGIAGAGTMGYSMAEIFAAFGYEVLLFDISAEQINKAQDFIRINREVEVEQNRLTAEESAELVQKIKFTTEMELLAHVDFIVEAIVENIDIKLSFWSQLSRIVPEDIVLVSNTSGLSITKLATAVEKPERFLGMHWINPPHIIRLIEVIKGEKTSDENAKIVIDLAESVEKKAVAVNDTPGFVLNRIQFAVMREALHILEAGIADEAGIDAVMKYGLGIRYASLGPFEVADFGGLDIFHNISEYLFADLSNAERDFGKMKELFEAGHLGVKTGKGFYDYSDGKVEEVIRQRNINYERVAEALYDRWDQSEKMNEGSE</sequence>
<name>A0A6I2GRW4_9LACT</name>
<keyword evidence="9" id="KW-1185">Reference proteome</keyword>
<feature type="binding site" evidence="5">
    <location>
        <position position="93"/>
    </location>
    <ligand>
        <name>NAD(+)</name>
        <dbReference type="ChEBI" id="CHEBI:57540"/>
    </ligand>
</feature>
<evidence type="ECO:0000259" key="6">
    <source>
        <dbReference type="Pfam" id="PF00725"/>
    </source>
</evidence>
<dbReference type="Proteomes" id="UP000430975">
    <property type="component" value="Unassembled WGS sequence"/>
</dbReference>
<organism evidence="8 9">
    <name type="scientific">Fundicoccus ignavus</name>
    <dbReference type="NCBI Taxonomy" id="2664442"/>
    <lineage>
        <taxon>Bacteria</taxon>
        <taxon>Bacillati</taxon>
        <taxon>Bacillota</taxon>
        <taxon>Bacilli</taxon>
        <taxon>Lactobacillales</taxon>
        <taxon>Aerococcaceae</taxon>
        <taxon>Fundicoccus</taxon>
    </lineage>
</organism>
<dbReference type="SUPFAM" id="SSF48179">
    <property type="entry name" value="6-phosphogluconate dehydrogenase C-terminal domain-like"/>
    <property type="match status" value="1"/>
</dbReference>
<evidence type="ECO:0000259" key="7">
    <source>
        <dbReference type="Pfam" id="PF02737"/>
    </source>
</evidence>
<dbReference type="InterPro" id="IPR036291">
    <property type="entry name" value="NAD(P)-bd_dom_sf"/>
</dbReference>
<dbReference type="InterPro" id="IPR006180">
    <property type="entry name" value="3-OHacyl-CoA_DH_CS"/>
</dbReference>
<comment type="caution">
    <text evidence="8">The sequence shown here is derived from an EMBL/GenBank/DDBJ whole genome shotgun (WGS) entry which is preliminary data.</text>
</comment>
<dbReference type="UniPathway" id="UPA00863"/>
<evidence type="ECO:0000256" key="4">
    <source>
        <dbReference type="PIRSR" id="PIRSR000105-1"/>
    </source>
</evidence>
<feature type="domain" description="3-hydroxyacyl-CoA dehydrogenase C-terminal" evidence="6">
    <location>
        <begin position="187"/>
        <end position="285"/>
    </location>
</feature>
<feature type="binding site" evidence="5">
    <location>
        <position position="34"/>
    </location>
    <ligand>
        <name>NAD(+)</name>
        <dbReference type="ChEBI" id="CHEBI:57540"/>
    </ligand>
</feature>
<dbReference type="PROSITE" id="PS00067">
    <property type="entry name" value="3HCDH"/>
    <property type="match status" value="1"/>
</dbReference>
<feature type="site" description="Important for catalytic activity" evidence="4">
    <location>
        <position position="141"/>
    </location>
</feature>
<evidence type="ECO:0000313" key="8">
    <source>
        <dbReference type="EMBL" id="MRI86215.1"/>
    </source>
</evidence>
<dbReference type="SUPFAM" id="SSF51735">
    <property type="entry name" value="NAD(P)-binding Rossmann-fold domains"/>
    <property type="match status" value="1"/>
</dbReference>
<dbReference type="InterPro" id="IPR006108">
    <property type="entry name" value="3HC_DH_C"/>
</dbReference>
<gene>
    <name evidence="8" type="ORF">GIY09_10195</name>
</gene>
<feature type="domain" description="3-hydroxyacyl-CoA dehydrogenase NAD binding" evidence="7">
    <location>
        <begin position="7"/>
        <end position="185"/>
    </location>
</feature>
<dbReference type="Gene3D" id="1.10.1040.10">
    <property type="entry name" value="N-(1-d-carboxylethyl)-l-norvaline Dehydrogenase, domain 2"/>
    <property type="match status" value="1"/>
</dbReference>
<accession>A0A6I2GRW4</accession>
<dbReference type="Gene3D" id="3.40.50.720">
    <property type="entry name" value="NAD(P)-binding Rossmann-like Domain"/>
    <property type="match status" value="1"/>
</dbReference>
<dbReference type="GO" id="GO:0016616">
    <property type="term" value="F:oxidoreductase activity, acting on the CH-OH group of donors, NAD or NADP as acceptor"/>
    <property type="evidence" value="ECO:0007669"/>
    <property type="project" value="InterPro"/>
</dbReference>